<dbReference type="EMBL" id="FMZC01000023">
    <property type="protein sequence ID" value="SDE63621.1"/>
    <property type="molecule type" value="Genomic_DNA"/>
</dbReference>
<dbReference type="OrthoDB" id="2081253at2"/>
<accession>A0A1G7EIX2</accession>
<dbReference type="Proteomes" id="UP000198781">
    <property type="component" value="Unassembled WGS sequence"/>
</dbReference>
<evidence type="ECO:0000313" key="2">
    <source>
        <dbReference type="Proteomes" id="UP000198781"/>
    </source>
</evidence>
<dbReference type="NCBIfam" id="TIGR01635">
    <property type="entry name" value="tail_comp_S"/>
    <property type="match status" value="1"/>
</dbReference>
<dbReference type="STRING" id="187868.SAMN05192589_12342"/>
<reference evidence="1 2" key="1">
    <citation type="submission" date="2016-10" db="EMBL/GenBank/DDBJ databases">
        <authorList>
            <person name="de Groot N.N."/>
        </authorList>
    </citation>
    <scope>NUCLEOTIDE SEQUENCE [LARGE SCALE GENOMIC DNA]</scope>
    <source>
        <strain evidence="1 2">DSM 16619</strain>
    </source>
</reference>
<dbReference type="Pfam" id="PF05069">
    <property type="entry name" value="Phage_tail_S"/>
    <property type="match status" value="1"/>
</dbReference>
<name>A0A1G7EIX2_9BURK</name>
<keyword evidence="2" id="KW-1185">Reference proteome</keyword>
<dbReference type="InterPro" id="IPR006522">
    <property type="entry name" value="Phage_virion_morphogenesis"/>
</dbReference>
<protein>
    <submittedName>
        <fullName evidence="1">Phage virion morphogenesis (Putative tail completion) protein</fullName>
    </submittedName>
</protein>
<evidence type="ECO:0000313" key="1">
    <source>
        <dbReference type="EMBL" id="SDE63621.1"/>
    </source>
</evidence>
<proteinExistence type="predicted"/>
<sequence length="149" mass="16389">MLIVSADDGAFGSDLRAIYQRLGDLTPLMQSIGMELESQVSSRFETRTDPRGQAWAPWAPSTQASYPEGGNRRLLDRYGDMLGSLSHEADANSVRVGFGQPYAAFHEWGTEHMPRRGLLFADPDSGTLGEDDEAAVLDILSLWLDDLSK</sequence>
<organism evidence="1 2">
    <name type="scientific">Paracidovorax valerianellae</name>
    <dbReference type="NCBI Taxonomy" id="187868"/>
    <lineage>
        <taxon>Bacteria</taxon>
        <taxon>Pseudomonadati</taxon>
        <taxon>Pseudomonadota</taxon>
        <taxon>Betaproteobacteria</taxon>
        <taxon>Burkholderiales</taxon>
        <taxon>Comamonadaceae</taxon>
        <taxon>Paracidovorax</taxon>
    </lineage>
</organism>
<dbReference type="AlphaFoldDB" id="A0A1G7EIX2"/>
<dbReference type="RefSeq" id="WP_092745976.1">
    <property type="nucleotide sequence ID" value="NZ_FMZC01000023.1"/>
</dbReference>
<gene>
    <name evidence="1" type="ORF">SAMN05192589_12342</name>
</gene>